<evidence type="ECO:0000313" key="3">
    <source>
        <dbReference type="Proteomes" id="UP001341840"/>
    </source>
</evidence>
<dbReference type="EMBL" id="JASCZI010153692">
    <property type="protein sequence ID" value="MED6177575.1"/>
    <property type="molecule type" value="Genomic_DNA"/>
</dbReference>
<feature type="compositionally biased region" description="Polar residues" evidence="1">
    <location>
        <begin position="48"/>
        <end position="63"/>
    </location>
</feature>
<keyword evidence="3" id="KW-1185">Reference proteome</keyword>
<evidence type="ECO:0000256" key="1">
    <source>
        <dbReference type="SAM" id="MobiDB-lite"/>
    </source>
</evidence>
<protein>
    <submittedName>
        <fullName evidence="2">Uncharacterized protein</fullName>
    </submittedName>
</protein>
<reference evidence="2 3" key="1">
    <citation type="journal article" date="2023" name="Plants (Basel)">
        <title>Bridging the Gap: Combining Genomics and Transcriptomics Approaches to Understand Stylosanthes scabra, an Orphan Legume from the Brazilian Caatinga.</title>
        <authorList>
            <person name="Ferreira-Neto J.R.C."/>
            <person name="da Silva M.D."/>
            <person name="Binneck E."/>
            <person name="de Melo N.F."/>
            <person name="da Silva R.H."/>
            <person name="de Melo A.L.T.M."/>
            <person name="Pandolfi V."/>
            <person name="Bustamante F.O."/>
            <person name="Brasileiro-Vidal A.C."/>
            <person name="Benko-Iseppon A.M."/>
        </authorList>
    </citation>
    <scope>NUCLEOTIDE SEQUENCE [LARGE SCALE GENOMIC DNA]</scope>
    <source>
        <tissue evidence="2">Leaves</tissue>
    </source>
</reference>
<comment type="caution">
    <text evidence="2">The sequence shown here is derived from an EMBL/GenBank/DDBJ whole genome shotgun (WGS) entry which is preliminary data.</text>
</comment>
<proteinExistence type="predicted"/>
<evidence type="ECO:0000313" key="2">
    <source>
        <dbReference type="EMBL" id="MED6177575.1"/>
    </source>
</evidence>
<sequence>MRNAWFTPTIRVTSIAGIHKANDNRRSWTSMPQLMKLSGAVIQTQIREASRTNSRHPNPNFGNRPSAFDRIGLGSPTSRPFGGIGLDDSQITQERRRSRSRSHSPLGEINDLIPLRGGGFITAVRMIENPPRKGNVTGVEGLIGSTKRLEAGR</sequence>
<name>A0ABU6VYR4_9FABA</name>
<accession>A0ABU6VYR4</accession>
<dbReference type="Proteomes" id="UP001341840">
    <property type="component" value="Unassembled WGS sequence"/>
</dbReference>
<feature type="region of interest" description="Disordered" evidence="1">
    <location>
        <begin position="48"/>
        <end position="109"/>
    </location>
</feature>
<organism evidence="2 3">
    <name type="scientific">Stylosanthes scabra</name>
    <dbReference type="NCBI Taxonomy" id="79078"/>
    <lineage>
        <taxon>Eukaryota</taxon>
        <taxon>Viridiplantae</taxon>
        <taxon>Streptophyta</taxon>
        <taxon>Embryophyta</taxon>
        <taxon>Tracheophyta</taxon>
        <taxon>Spermatophyta</taxon>
        <taxon>Magnoliopsida</taxon>
        <taxon>eudicotyledons</taxon>
        <taxon>Gunneridae</taxon>
        <taxon>Pentapetalae</taxon>
        <taxon>rosids</taxon>
        <taxon>fabids</taxon>
        <taxon>Fabales</taxon>
        <taxon>Fabaceae</taxon>
        <taxon>Papilionoideae</taxon>
        <taxon>50 kb inversion clade</taxon>
        <taxon>dalbergioids sensu lato</taxon>
        <taxon>Dalbergieae</taxon>
        <taxon>Pterocarpus clade</taxon>
        <taxon>Stylosanthes</taxon>
    </lineage>
</organism>
<gene>
    <name evidence="2" type="ORF">PIB30_099426</name>
</gene>